<dbReference type="EMBL" id="AM942759">
    <property type="protein sequence ID" value="CAR44238.1"/>
    <property type="molecule type" value="Genomic_DNA"/>
</dbReference>
<dbReference type="KEGG" id="pmr:PMI2122"/>
<proteinExistence type="predicted"/>
<accession>B4F1D2</accession>
<dbReference type="Gene3D" id="3.30.1300.30">
    <property type="entry name" value="GSPII I/J protein-like"/>
    <property type="match status" value="1"/>
</dbReference>
<dbReference type="EnsemblBacteria" id="CAR44238">
    <property type="protein sequence ID" value="CAR44238"/>
    <property type="gene ID" value="PMI2122"/>
</dbReference>
<dbReference type="SUPFAM" id="SSF101967">
    <property type="entry name" value="Adhesin YadA, collagen-binding domain"/>
    <property type="match status" value="1"/>
</dbReference>
<dbReference type="InterPro" id="IPR011049">
    <property type="entry name" value="Serralysin-like_metalloprot_C"/>
</dbReference>
<comment type="subcellular location">
    <subcellularLocation>
        <location evidence="1">Membrane</location>
    </subcellularLocation>
</comment>
<evidence type="ECO:0000256" key="1">
    <source>
        <dbReference type="ARBA" id="ARBA00004370"/>
    </source>
</evidence>
<sequence length="280" mass="30701">MISFILDCDEKKNHLAFIGNSVIHYRTNNMLLKKIFLVSFLFPTLSYANTLPTSNIDNSLTPNHDNLARFSLGDNSQASGSGATAIGINSQATNTRSVAIGYAALANEENTVSFGNSEEKQTARLTNVSEGKNNTDAVNLAQTKALLSKNKRLTDSQINVFRNQTNNNLNTIKKTIHEFDDYYRRRQASITDAIEALDKKVISLEKKVYAGIASSIAMSNIPYLTHHTFSGGLGISNYRTGIALAGGIQYQPNNDIAFRFNSSINSEQELIFGGGLAYGW</sequence>
<dbReference type="eggNOG" id="COG5295">
    <property type="taxonomic scope" value="Bacteria"/>
</dbReference>
<dbReference type="Proteomes" id="UP000008319">
    <property type="component" value="Chromosome"/>
</dbReference>
<dbReference type="AlphaFoldDB" id="B4F1D2"/>
<dbReference type="InterPro" id="IPR045584">
    <property type="entry name" value="Pilin-like"/>
</dbReference>
<evidence type="ECO:0000313" key="3">
    <source>
        <dbReference type="EMBL" id="CAR44238.1"/>
    </source>
</evidence>
<dbReference type="InterPro" id="IPR008640">
    <property type="entry name" value="Adhesin_Head_dom"/>
</dbReference>
<gene>
    <name evidence="3" type="ordered locus">PMI2122</name>
</gene>
<reference evidence="3 4" key="1">
    <citation type="journal article" date="2008" name="J. Bacteriol.">
        <title>Complete genome sequence of uropathogenic Proteus mirabilis, a master of both adherence and motility.</title>
        <authorList>
            <person name="Pearson M.M."/>
            <person name="Sebaihia M."/>
            <person name="Churcher C."/>
            <person name="Quail M.A."/>
            <person name="Seshasayee A.S."/>
            <person name="Luscombe N.M."/>
            <person name="Abdellah Z."/>
            <person name="Arrosmith C."/>
            <person name="Atkin B."/>
            <person name="Chillingworth T."/>
            <person name="Hauser H."/>
            <person name="Jagels K."/>
            <person name="Moule S."/>
            <person name="Mungall K."/>
            <person name="Norbertczak H."/>
            <person name="Rabbinowitsch E."/>
            <person name="Walker D."/>
            <person name="Whithead S."/>
            <person name="Thomson N.R."/>
            <person name="Rather P.N."/>
            <person name="Parkhill J."/>
            <person name="Mobley H.L."/>
        </authorList>
    </citation>
    <scope>NUCLEOTIDE SEQUENCE [LARGE SCALE GENOMIC DNA]</scope>
    <source>
        <strain evidence="3 4">HI4320</strain>
    </source>
</reference>
<evidence type="ECO:0000313" key="4">
    <source>
        <dbReference type="Proteomes" id="UP000008319"/>
    </source>
</evidence>
<keyword evidence="4" id="KW-1185">Reference proteome</keyword>
<dbReference type="SUPFAM" id="SSF54523">
    <property type="entry name" value="Pili subunits"/>
    <property type="match status" value="1"/>
</dbReference>
<feature type="domain" description="Trimeric autotransporter adhesin YadA-like head" evidence="2">
    <location>
        <begin position="72"/>
        <end position="90"/>
    </location>
</feature>
<organism evidence="3 4">
    <name type="scientific">Proteus mirabilis (strain HI4320)</name>
    <dbReference type="NCBI Taxonomy" id="529507"/>
    <lineage>
        <taxon>Bacteria</taxon>
        <taxon>Pseudomonadati</taxon>
        <taxon>Pseudomonadota</taxon>
        <taxon>Gammaproteobacteria</taxon>
        <taxon>Enterobacterales</taxon>
        <taxon>Morganellaceae</taxon>
        <taxon>Proteus</taxon>
    </lineage>
</organism>
<feature type="domain" description="Trimeric autotransporter adhesin YadA-like head" evidence="2">
    <location>
        <begin position="92"/>
        <end position="116"/>
    </location>
</feature>
<protein>
    <submittedName>
        <fullName evidence="3">Haemagglutinin</fullName>
    </submittedName>
</protein>
<evidence type="ECO:0000259" key="2">
    <source>
        <dbReference type="Pfam" id="PF05658"/>
    </source>
</evidence>
<dbReference type="Pfam" id="PF05658">
    <property type="entry name" value="YadA_head"/>
    <property type="match status" value="2"/>
</dbReference>
<dbReference type="Gene3D" id="2.150.10.10">
    <property type="entry name" value="Serralysin-like metalloprotease, C-terminal"/>
    <property type="match status" value="1"/>
</dbReference>
<dbReference type="GO" id="GO:0019867">
    <property type="term" value="C:outer membrane"/>
    <property type="evidence" value="ECO:0007669"/>
    <property type="project" value="InterPro"/>
</dbReference>
<dbReference type="HOGENOM" id="CLU_096794_0_0_6"/>
<name>B4F1D2_PROMH</name>